<evidence type="ECO:0000313" key="9">
    <source>
        <dbReference type="Proteomes" id="UP000594263"/>
    </source>
</evidence>
<dbReference type="Gramene" id="Kaladp0095s0796.1.v1.1">
    <property type="protein sequence ID" value="Kaladp0095s0796.1.v1.1"/>
    <property type="gene ID" value="Kaladp0095s0796.v1.1"/>
</dbReference>
<name>A0A7N1A4D6_KALFE</name>
<feature type="binding site" evidence="7">
    <location>
        <position position="12"/>
    </location>
    <ligand>
        <name>Mg(2+)</name>
        <dbReference type="ChEBI" id="CHEBI:18420"/>
    </ligand>
</feature>
<dbReference type="OMA" id="ILMGTAN"/>
<keyword evidence="2 7" id="KW-0479">Metal-binding</keyword>
<keyword evidence="4 7" id="KW-0460">Magnesium</keyword>
<feature type="binding site" evidence="7">
    <location>
        <position position="176"/>
    </location>
    <ligand>
        <name>Mg(2+)</name>
        <dbReference type="ChEBI" id="CHEBI:18420"/>
    </ligand>
</feature>
<evidence type="ECO:0000256" key="5">
    <source>
        <dbReference type="PIRSR" id="PIRSR031051-1"/>
    </source>
</evidence>
<evidence type="ECO:0000256" key="1">
    <source>
        <dbReference type="ARBA" id="ARBA00001946"/>
    </source>
</evidence>
<evidence type="ECO:0000256" key="7">
    <source>
        <dbReference type="PIRSR" id="PIRSR031051-3"/>
    </source>
</evidence>
<evidence type="ECO:0000256" key="3">
    <source>
        <dbReference type="ARBA" id="ARBA00022801"/>
    </source>
</evidence>
<dbReference type="InterPro" id="IPR006384">
    <property type="entry name" value="HAD_hydro_PyrdxlP_Pase-like"/>
</dbReference>
<dbReference type="PIRSF" id="PIRSF031051">
    <property type="entry name" value="PyrdxlP_Pase_PHOSPHO2"/>
    <property type="match status" value="1"/>
</dbReference>
<keyword evidence="3" id="KW-0378">Hydrolase</keyword>
<dbReference type="EnsemblPlants" id="Kaladp0095s0796.1.v1.1">
    <property type="protein sequence ID" value="Kaladp0095s0796.1.v1.1"/>
    <property type="gene ID" value="Kaladp0095s0796.v1.1"/>
</dbReference>
<feature type="binding site" evidence="6">
    <location>
        <position position="23"/>
    </location>
    <ligand>
        <name>substrate</name>
    </ligand>
</feature>
<feature type="binding site" evidence="6">
    <location>
        <position position="98"/>
    </location>
    <ligand>
        <name>substrate</name>
    </ligand>
</feature>
<dbReference type="Pfam" id="PF06888">
    <property type="entry name" value="Put_Phosphatase"/>
    <property type="match status" value="1"/>
</dbReference>
<dbReference type="NCBIfam" id="TIGR01489">
    <property type="entry name" value="DKMTPPase-SF"/>
    <property type="match status" value="1"/>
</dbReference>
<reference evidence="8" key="1">
    <citation type="submission" date="2021-01" db="UniProtKB">
        <authorList>
            <consortium name="EnsemblPlants"/>
        </authorList>
    </citation>
    <scope>IDENTIFICATION</scope>
</reference>
<dbReference type="InterPro" id="IPR023214">
    <property type="entry name" value="HAD_sf"/>
</dbReference>
<protein>
    <submittedName>
        <fullName evidence="8">Uncharacterized protein</fullName>
    </submittedName>
</protein>
<feature type="active site" description="Nucleophile" evidence="5">
    <location>
        <position position="12"/>
    </location>
</feature>
<comment type="cofactor">
    <cofactor evidence="1 7">
        <name>Mg(2+)</name>
        <dbReference type="ChEBI" id="CHEBI:18420"/>
    </cofactor>
</comment>
<sequence length="284" mass="31784">MAAPSKIVVVFDFDKTIIDCDSDNWVVDELGATDLFNSLLPTMPWNSLMDTMMRELHAQGKTVEDIRKALTSVPTHPRVVPAIKTAHALGCDLKVVSDANLFFIETVLEYLRIRDCFSDIYTNPCFVDGQGCLRIQPFNSSPHACANPCPPNMCKGGVIEKLLSTLPENIFIYLGDGVGDYCPSLKLREEDHVLPRKDFPVWDLISKTPMLVKAKIHAWTDGQELEQTLLQTISEICPSFLDDEDNQLMSADCKLQTVSTSAGYEPLRRTALSPCTISRLRRFI</sequence>
<dbReference type="InterPro" id="IPR016965">
    <property type="entry name" value="Pase_PHOSPHO-typ"/>
</dbReference>
<feature type="binding site" evidence="7">
    <location>
        <position position="14"/>
    </location>
    <ligand>
        <name>Mg(2+)</name>
        <dbReference type="ChEBI" id="CHEBI:18420"/>
    </ligand>
</feature>
<dbReference type="InterPro" id="IPR036412">
    <property type="entry name" value="HAD-like_sf"/>
</dbReference>
<dbReference type="PANTHER" id="PTHR20889:SF12">
    <property type="entry name" value="LP01149P"/>
    <property type="match status" value="1"/>
</dbReference>
<dbReference type="GO" id="GO:0046872">
    <property type="term" value="F:metal ion binding"/>
    <property type="evidence" value="ECO:0007669"/>
    <property type="project" value="UniProtKB-KW"/>
</dbReference>
<evidence type="ECO:0000313" key="8">
    <source>
        <dbReference type="EnsemblPlants" id="Kaladp0095s0796.1.v1.1"/>
    </source>
</evidence>
<evidence type="ECO:0000256" key="2">
    <source>
        <dbReference type="ARBA" id="ARBA00022723"/>
    </source>
</evidence>
<organism evidence="8 9">
    <name type="scientific">Kalanchoe fedtschenkoi</name>
    <name type="common">Lavender scallops</name>
    <name type="synonym">South American air plant</name>
    <dbReference type="NCBI Taxonomy" id="63787"/>
    <lineage>
        <taxon>Eukaryota</taxon>
        <taxon>Viridiplantae</taxon>
        <taxon>Streptophyta</taxon>
        <taxon>Embryophyta</taxon>
        <taxon>Tracheophyta</taxon>
        <taxon>Spermatophyta</taxon>
        <taxon>Magnoliopsida</taxon>
        <taxon>eudicotyledons</taxon>
        <taxon>Gunneridae</taxon>
        <taxon>Pentapetalae</taxon>
        <taxon>Saxifragales</taxon>
        <taxon>Crassulaceae</taxon>
        <taxon>Kalanchoe</taxon>
    </lineage>
</organism>
<dbReference type="Gene3D" id="3.40.50.1000">
    <property type="entry name" value="HAD superfamily/HAD-like"/>
    <property type="match status" value="1"/>
</dbReference>
<dbReference type="Proteomes" id="UP000594263">
    <property type="component" value="Unplaced"/>
</dbReference>
<keyword evidence="9" id="KW-1185">Reference proteome</keyword>
<dbReference type="NCBIfam" id="TIGR01488">
    <property type="entry name" value="HAD-SF-IB"/>
    <property type="match status" value="1"/>
</dbReference>
<dbReference type="SUPFAM" id="SSF56784">
    <property type="entry name" value="HAD-like"/>
    <property type="match status" value="1"/>
</dbReference>
<accession>A0A7N1A4D6</accession>
<dbReference type="GO" id="GO:0016791">
    <property type="term" value="F:phosphatase activity"/>
    <property type="evidence" value="ECO:0007669"/>
    <property type="project" value="InterPro"/>
</dbReference>
<proteinExistence type="predicted"/>
<evidence type="ECO:0000256" key="6">
    <source>
        <dbReference type="PIRSR" id="PIRSR031051-2"/>
    </source>
</evidence>
<feature type="active site" description="Proton donor" evidence="5">
    <location>
        <position position="14"/>
    </location>
</feature>
<dbReference type="PANTHER" id="PTHR20889">
    <property type="entry name" value="PHOSPHATASE, ORPHAN 1, 2"/>
    <property type="match status" value="1"/>
</dbReference>
<dbReference type="AlphaFoldDB" id="A0A7N1A4D6"/>
<evidence type="ECO:0000256" key="4">
    <source>
        <dbReference type="ARBA" id="ARBA00022842"/>
    </source>
</evidence>